<evidence type="ECO:0000313" key="3">
    <source>
        <dbReference type="Proteomes" id="UP000745859"/>
    </source>
</evidence>
<dbReference type="EMBL" id="JAASQL010000003">
    <property type="protein sequence ID" value="NIJ45926.1"/>
    <property type="molecule type" value="Genomic_DNA"/>
</dbReference>
<keyword evidence="2" id="KW-0238">DNA-binding</keyword>
<evidence type="ECO:0000313" key="2">
    <source>
        <dbReference type="EMBL" id="NIJ45926.1"/>
    </source>
</evidence>
<accession>A0ABX0UEQ3</accession>
<feature type="transmembrane region" description="Helical" evidence="1">
    <location>
        <begin position="423"/>
        <end position="442"/>
    </location>
</feature>
<protein>
    <submittedName>
        <fullName evidence="2">DNA-binding SARP family transcriptional activator</fullName>
    </submittedName>
</protein>
<keyword evidence="3" id="KW-1185">Reference proteome</keyword>
<keyword evidence="1" id="KW-0812">Transmembrane</keyword>
<dbReference type="Pfam" id="PF13385">
    <property type="entry name" value="Laminin_G_3"/>
    <property type="match status" value="2"/>
</dbReference>
<dbReference type="InterPro" id="IPR051677">
    <property type="entry name" value="AfsR-DnrI-RedD_regulator"/>
</dbReference>
<proteinExistence type="predicted"/>
<keyword evidence="1" id="KW-0472">Membrane</keyword>
<dbReference type="InterPro" id="IPR013320">
    <property type="entry name" value="ConA-like_dom_sf"/>
</dbReference>
<name>A0ABX0UEQ3_9FLAO</name>
<dbReference type="Proteomes" id="UP000745859">
    <property type="component" value="Unassembled WGS sequence"/>
</dbReference>
<dbReference type="Gene3D" id="2.60.120.200">
    <property type="match status" value="2"/>
</dbReference>
<sequence>MKFVKLLFLIFILNTKLGAQKLEQPVPFYSDDLFTLSQNSTNNLAPYDSDVVRGKVARFMSQSDKTLTLKNKREKEISLSFWFLPKDLEIHSGTLLGENELFYFRYLSNRKFQFNHYLKDNVNTASILSDNIWQHIGFTLNSSGYLIIYYNGEAVLKKQISSTWWQYPVSDLIVGKDKYGVNAEGCIDRLKIWDTCLNEEQFKEEYQATLLQANLSNKLQVYLPLNGSLKDVSSASKTVENINQVRFINDPVKGDVANFKNKDSYLRVKDVNFQNQITISAWVKTKYQKEAVGIAGNKDFSFRFHRLRQSLWFNIPMMFNTKSAKAKTKLRDWVHTAITINYNHKAVFYINGQCIDSKAIVGNTGKENYLEIGKSLWEDYFTGQMSQFALWNKVLTPKEIRDVYEGKLEADLLQQQKAPNYSIIYSVGFVLALGLVLWFVVFKKSKRKRAEKTEPSLSLKTEFSKQNALYFFDKFKAFDKQGNDVSYEFTPTLIRLFVLVLVFPKLTNRQISSKELSNILWENDNAAQQKNNRGTNIHRLRKLLANFDEIVLKYENREWMFEISDQVFIDLPFFYEESIDKIVSYPFKSLELCDAIKINSFDSIIAQLNDFNLEKLKEQGKKYIEEENWEQLQKVAKLSFSIDSLNEVALAYQIKSLLHLGKKQDALKVYQNFSNHYKSVLNDDFKTSFDDFLTSLK</sequence>
<evidence type="ECO:0000256" key="1">
    <source>
        <dbReference type="SAM" id="Phobius"/>
    </source>
</evidence>
<gene>
    <name evidence="2" type="ORF">FHR24_002397</name>
</gene>
<comment type="caution">
    <text evidence="2">The sequence shown here is derived from an EMBL/GenBank/DDBJ whole genome shotgun (WGS) entry which is preliminary data.</text>
</comment>
<keyword evidence="1" id="KW-1133">Transmembrane helix</keyword>
<organism evidence="2 3">
    <name type="scientific">Wenyingzhuangia heitensis</name>
    <dbReference type="NCBI Taxonomy" id="1487859"/>
    <lineage>
        <taxon>Bacteria</taxon>
        <taxon>Pseudomonadati</taxon>
        <taxon>Bacteroidota</taxon>
        <taxon>Flavobacteriia</taxon>
        <taxon>Flavobacteriales</taxon>
        <taxon>Flavobacteriaceae</taxon>
        <taxon>Wenyingzhuangia</taxon>
    </lineage>
</organism>
<dbReference type="PANTHER" id="PTHR35807">
    <property type="entry name" value="TRANSCRIPTIONAL REGULATOR REDD-RELATED"/>
    <property type="match status" value="1"/>
</dbReference>
<dbReference type="PANTHER" id="PTHR35807:SF1">
    <property type="entry name" value="TRANSCRIPTIONAL REGULATOR REDD"/>
    <property type="match status" value="1"/>
</dbReference>
<dbReference type="GO" id="GO:0003677">
    <property type="term" value="F:DNA binding"/>
    <property type="evidence" value="ECO:0007669"/>
    <property type="project" value="UniProtKB-KW"/>
</dbReference>
<dbReference type="SUPFAM" id="SSF49899">
    <property type="entry name" value="Concanavalin A-like lectins/glucanases"/>
    <property type="match status" value="2"/>
</dbReference>
<dbReference type="RefSeq" id="WP_167188970.1">
    <property type="nucleotide sequence ID" value="NZ_JAASQL010000003.1"/>
</dbReference>
<reference evidence="2 3" key="1">
    <citation type="submission" date="2020-03" db="EMBL/GenBank/DDBJ databases">
        <title>Genomic Encyclopedia of Type Strains, Phase IV (KMG-IV): sequencing the most valuable type-strain genomes for metagenomic binning, comparative biology and taxonomic classification.</title>
        <authorList>
            <person name="Goeker M."/>
        </authorList>
    </citation>
    <scope>NUCLEOTIDE SEQUENCE [LARGE SCALE GENOMIC DNA]</scope>
    <source>
        <strain evidence="2 3">DSM 101599</strain>
    </source>
</reference>